<dbReference type="InterPro" id="IPR052727">
    <property type="entry name" value="Rab4/Rab5_effector"/>
</dbReference>
<proteinExistence type="predicted"/>
<dbReference type="OrthoDB" id="71074at2759"/>
<reference evidence="8 9" key="1">
    <citation type="submission" date="2019-03" db="EMBL/GenBank/DDBJ databases">
        <authorList>
            <person name="Gaulin E."/>
            <person name="Dumas B."/>
        </authorList>
    </citation>
    <scope>NUCLEOTIDE SEQUENCE [LARGE SCALE GENOMIC DNA]</scope>
    <source>
        <strain evidence="8">CBS 568.67</strain>
    </source>
</reference>
<evidence type="ECO:0000256" key="4">
    <source>
        <dbReference type="PROSITE-ProRule" id="PRU00091"/>
    </source>
</evidence>
<accession>A0A485K467</accession>
<dbReference type="InterPro" id="IPR023393">
    <property type="entry name" value="START-like_dom_sf"/>
</dbReference>
<reference evidence="7" key="2">
    <citation type="submission" date="2019-06" db="EMBL/GenBank/DDBJ databases">
        <title>Genomics analysis of Aphanomyces spp. identifies a new class of oomycete effector associated with host adaptation.</title>
        <authorList>
            <person name="Gaulin E."/>
        </authorList>
    </citation>
    <scope>NUCLEOTIDE SEQUENCE</scope>
    <source>
        <strain evidence="7">CBS 578.67</strain>
    </source>
</reference>
<evidence type="ECO:0000313" key="9">
    <source>
        <dbReference type="Proteomes" id="UP000332933"/>
    </source>
</evidence>
<feature type="region of interest" description="Disordered" evidence="5">
    <location>
        <begin position="363"/>
        <end position="384"/>
    </location>
</feature>
<keyword evidence="2 4" id="KW-0863">Zinc-finger</keyword>
<dbReference type="InterPro" id="IPR013083">
    <property type="entry name" value="Znf_RING/FYVE/PHD"/>
</dbReference>
<dbReference type="SUPFAM" id="SSF57903">
    <property type="entry name" value="FYVE/PHD zinc finger"/>
    <property type="match status" value="1"/>
</dbReference>
<feature type="domain" description="FYVE-type" evidence="6">
    <location>
        <begin position="275"/>
        <end position="334"/>
    </location>
</feature>
<dbReference type="PANTHER" id="PTHR13510:SF44">
    <property type="entry name" value="RABENOSYN-5"/>
    <property type="match status" value="1"/>
</dbReference>
<dbReference type="EMBL" id="VJMH01000058">
    <property type="protein sequence ID" value="KAF0719619.1"/>
    <property type="molecule type" value="Genomic_DNA"/>
</dbReference>
<dbReference type="InterPro" id="IPR011011">
    <property type="entry name" value="Znf_FYVE_PHD"/>
</dbReference>
<dbReference type="PANTHER" id="PTHR13510">
    <property type="entry name" value="FYVE-FINGER-CONTAINING RAB5 EFFECTOR PROTEIN RABENOSYN-5-RELATED"/>
    <property type="match status" value="1"/>
</dbReference>
<name>A0A485K467_9STRA</name>
<evidence type="ECO:0000256" key="5">
    <source>
        <dbReference type="SAM" id="MobiDB-lite"/>
    </source>
</evidence>
<dbReference type="InterPro" id="IPR017455">
    <property type="entry name" value="Znf_FYVE-rel"/>
</dbReference>
<feature type="compositionally biased region" description="Basic and acidic residues" evidence="5">
    <location>
        <begin position="422"/>
        <end position="431"/>
    </location>
</feature>
<evidence type="ECO:0000313" key="7">
    <source>
        <dbReference type="EMBL" id="KAF0719619.1"/>
    </source>
</evidence>
<dbReference type="CDD" id="cd00065">
    <property type="entry name" value="FYVE_like_SF"/>
    <property type="match status" value="1"/>
</dbReference>
<dbReference type="EMBL" id="CAADRA010000058">
    <property type="protein sequence ID" value="VFT78137.1"/>
    <property type="molecule type" value="Genomic_DNA"/>
</dbReference>
<sequence>MKLPLPPNFFQCPPLSADEAARLQQQAYTNAMDVVNMAMIQHTDHISWTLMKDDSSGLKIYRGIDQSEGLDHVKLCVGVAEVAGTIDELVDLFRNDTTERAKEFVQRFGKGLLDSANLYTLAAPTFAQPNDRVAINWMAFKPPIKNVVMPRDCCYLEGHYDFRDVRGRRGWVRSLKSISMLCCPDMQHTLGLVRMVHLGSGHVFVEADRPGYVRIAYVVHSAFNVNGPLQGLASDWALEMAIKKRCSSLLDIDTFLRENRLAKGTFLLGDQLVPKELRHDCSLCLKKFGLFVPKTNCFKCGDVFCSACSRVWHIKVCGVPTRIEACTLCALRRPAESKAVLDRASRDDSTTSSMLSLRAIRVVRGSQSSTSSTPSSRSSLSMDRQRSNEKWIQALIQSNSLLSMHGVNPENDTPKTLDVAPEDAHEPIQLG</sequence>
<evidence type="ECO:0000313" key="8">
    <source>
        <dbReference type="EMBL" id="VFT78137.1"/>
    </source>
</evidence>
<dbReference type="PROSITE" id="PS50178">
    <property type="entry name" value="ZF_FYVE"/>
    <property type="match status" value="1"/>
</dbReference>
<evidence type="ECO:0000256" key="2">
    <source>
        <dbReference type="ARBA" id="ARBA00022771"/>
    </source>
</evidence>
<dbReference type="AlphaFoldDB" id="A0A485K467"/>
<dbReference type="Proteomes" id="UP000332933">
    <property type="component" value="Unassembled WGS sequence"/>
</dbReference>
<evidence type="ECO:0000259" key="6">
    <source>
        <dbReference type="PROSITE" id="PS50178"/>
    </source>
</evidence>
<keyword evidence="3" id="KW-0862">Zinc</keyword>
<keyword evidence="9" id="KW-1185">Reference proteome</keyword>
<organism evidence="8 9">
    <name type="scientific">Aphanomyces stellatus</name>
    <dbReference type="NCBI Taxonomy" id="120398"/>
    <lineage>
        <taxon>Eukaryota</taxon>
        <taxon>Sar</taxon>
        <taxon>Stramenopiles</taxon>
        <taxon>Oomycota</taxon>
        <taxon>Saprolegniomycetes</taxon>
        <taxon>Saprolegniales</taxon>
        <taxon>Verrucalvaceae</taxon>
        <taxon>Aphanomyces</taxon>
    </lineage>
</organism>
<protein>
    <submittedName>
        <fullName evidence="8">Aste57867_913 protein</fullName>
    </submittedName>
</protein>
<dbReference type="GO" id="GO:0008270">
    <property type="term" value="F:zinc ion binding"/>
    <property type="evidence" value="ECO:0007669"/>
    <property type="project" value="UniProtKB-KW"/>
</dbReference>
<evidence type="ECO:0000256" key="3">
    <source>
        <dbReference type="ARBA" id="ARBA00022833"/>
    </source>
</evidence>
<dbReference type="Gene3D" id="3.30.530.20">
    <property type="match status" value="1"/>
</dbReference>
<feature type="region of interest" description="Disordered" evidence="5">
    <location>
        <begin position="404"/>
        <end position="431"/>
    </location>
</feature>
<gene>
    <name evidence="8" type="primary">Aste57867_913</name>
    <name evidence="7" type="ORF">As57867_000912</name>
    <name evidence="8" type="ORF">ASTE57867_913</name>
</gene>
<feature type="compositionally biased region" description="Low complexity" evidence="5">
    <location>
        <begin position="363"/>
        <end position="382"/>
    </location>
</feature>
<dbReference type="SUPFAM" id="SSF55961">
    <property type="entry name" value="Bet v1-like"/>
    <property type="match status" value="1"/>
</dbReference>
<keyword evidence="1" id="KW-0479">Metal-binding</keyword>
<evidence type="ECO:0000256" key="1">
    <source>
        <dbReference type="ARBA" id="ARBA00022723"/>
    </source>
</evidence>
<dbReference type="Gene3D" id="3.30.40.10">
    <property type="entry name" value="Zinc/RING finger domain, C3HC4 (zinc finger)"/>
    <property type="match status" value="1"/>
</dbReference>